<dbReference type="EMBL" id="BSUL01000001">
    <property type="protein sequence ID" value="GMA29331.1"/>
    <property type="molecule type" value="Genomic_DNA"/>
</dbReference>
<gene>
    <name evidence="1" type="ORF">GCM10025874_25840</name>
</gene>
<name>A0AA37URU5_9MICO</name>
<evidence type="ECO:0008006" key="3">
    <source>
        <dbReference type="Google" id="ProtNLM"/>
    </source>
</evidence>
<reference evidence="1 2" key="1">
    <citation type="journal article" date="2014" name="Int. J. Syst. Evol. Microbiol.">
        <title>Complete genome sequence of Corynebacterium casei LMG S-19264T (=DSM 44701T), isolated from a smear-ripened cheese.</title>
        <authorList>
            <consortium name="US DOE Joint Genome Institute (JGI-PGF)"/>
            <person name="Walter F."/>
            <person name="Albersmeier A."/>
            <person name="Kalinowski J."/>
            <person name="Ruckert C."/>
        </authorList>
    </citation>
    <scope>NUCLEOTIDE SEQUENCE [LARGE SCALE GENOMIC DNA]</scope>
    <source>
        <strain evidence="1 2">NBRC 112289</strain>
    </source>
</reference>
<accession>A0AA37URU5</accession>
<dbReference type="AlphaFoldDB" id="A0AA37URU5"/>
<proteinExistence type="predicted"/>
<dbReference type="Proteomes" id="UP001157160">
    <property type="component" value="Unassembled WGS sequence"/>
</dbReference>
<sequence>MADDFHKPTLFAGHRFDVFEGAPDPAQRTRAAHETAQALLARVREGADPAVVERLVHFTDEHGLETVAELWSHTRAETLPGALWRVYLTRAFITHDATESSWLFQRGVDELGTIDPVVAGAADPAGPADVLELSDLILRGVFDGDLAIALERAASFCRLAARGSTSVANDLEATEPERAERLTRRALRLSSMADELTAAARLWNDGTLD</sequence>
<dbReference type="RefSeq" id="WP_284233330.1">
    <property type="nucleotide sequence ID" value="NZ_BSUL01000001.1"/>
</dbReference>
<evidence type="ECO:0000313" key="2">
    <source>
        <dbReference type="Proteomes" id="UP001157160"/>
    </source>
</evidence>
<comment type="caution">
    <text evidence="1">The sequence shown here is derived from an EMBL/GenBank/DDBJ whole genome shotgun (WGS) entry which is preliminary data.</text>
</comment>
<keyword evidence="2" id="KW-1185">Reference proteome</keyword>
<protein>
    <recommendedName>
        <fullName evidence="3">DNA-directed RNA polymerase subunit beta</fullName>
    </recommendedName>
</protein>
<organism evidence="1 2">
    <name type="scientific">Arenivirga flava</name>
    <dbReference type="NCBI Taxonomy" id="1930060"/>
    <lineage>
        <taxon>Bacteria</taxon>
        <taxon>Bacillati</taxon>
        <taxon>Actinomycetota</taxon>
        <taxon>Actinomycetes</taxon>
        <taxon>Micrococcales</taxon>
        <taxon>Microbacteriaceae</taxon>
        <taxon>Arenivirga</taxon>
    </lineage>
</organism>
<evidence type="ECO:0000313" key="1">
    <source>
        <dbReference type="EMBL" id="GMA29331.1"/>
    </source>
</evidence>